<evidence type="ECO:0000256" key="2">
    <source>
        <dbReference type="RuleBase" id="RU362097"/>
    </source>
</evidence>
<evidence type="ECO:0000256" key="4">
    <source>
        <dbReference type="SAM" id="MobiDB-lite"/>
    </source>
</evidence>
<accession>A0A225MBZ6</accession>
<dbReference type="PANTHER" id="PTHR30203:SF33">
    <property type="entry name" value="BLR4455 PROTEIN"/>
    <property type="match status" value="1"/>
</dbReference>
<dbReference type="GO" id="GO:0005886">
    <property type="term" value="C:plasma membrane"/>
    <property type="evidence" value="ECO:0007669"/>
    <property type="project" value="UniProtKB-SubCell"/>
</dbReference>
<reference evidence="6" key="1">
    <citation type="submission" date="2017-06" db="EMBL/GenBank/DDBJ databases">
        <title>Herbaspirillum phytohormonus sp. nov., isolated from the root nodule of Robinia pseudoacacia in lead-zinc mine.</title>
        <authorList>
            <person name="Fan M."/>
            <person name="Lin Y."/>
        </authorList>
    </citation>
    <scope>NUCLEOTIDE SEQUENCE [LARGE SCALE GENOMIC DNA]</scope>
    <source>
        <strain evidence="6">SC-089</strain>
    </source>
</reference>
<dbReference type="GO" id="GO:0015562">
    <property type="term" value="F:efflux transmembrane transporter activity"/>
    <property type="evidence" value="ECO:0007669"/>
    <property type="project" value="InterPro"/>
</dbReference>
<keyword evidence="2" id="KW-0564">Palmitate</keyword>
<keyword evidence="2" id="KW-1134">Transmembrane beta strand</keyword>
<feature type="region of interest" description="Disordered" evidence="4">
    <location>
        <begin position="465"/>
        <end position="489"/>
    </location>
</feature>
<dbReference type="EMBL" id="NJIH01000009">
    <property type="protein sequence ID" value="OWT57670.1"/>
    <property type="molecule type" value="Genomic_DNA"/>
</dbReference>
<gene>
    <name evidence="5" type="ORF">CEY11_16260</name>
</gene>
<comment type="caution">
    <text evidence="5">The sequence shown here is derived from an EMBL/GenBank/DDBJ whole genome shotgun (WGS) entry which is preliminary data.</text>
</comment>
<keyword evidence="6" id="KW-1185">Reference proteome</keyword>
<dbReference type="InterPro" id="IPR003423">
    <property type="entry name" value="OMP_efflux"/>
</dbReference>
<keyword evidence="2" id="KW-0449">Lipoprotein</keyword>
<keyword evidence="2" id="KW-0472">Membrane</keyword>
<keyword evidence="2" id="KW-0812">Transmembrane</keyword>
<dbReference type="Gene3D" id="2.20.200.10">
    <property type="entry name" value="Outer membrane efflux proteins (OEP)"/>
    <property type="match status" value="1"/>
</dbReference>
<evidence type="ECO:0000313" key="6">
    <source>
        <dbReference type="Proteomes" id="UP000214603"/>
    </source>
</evidence>
<sequence length="489" mass="51146">MACAAIALALAGCAAGPDYVRPTLDIPAAYKEPGPWKSASPGSIDPHGAWWKAYRDPTLDRLIEQADAANQNIQQAQAQYRQAQATAAAARAGFWPTLGAGAGAQRAQTNTNGPKLGNTYSVGLSAAWEPDLWGAIRRSVQAGEAASQASAADLAAARLSIQAAVAQDYMQLRITDLQIDLYTRTIAAYQRALQLTQSQYASGVALRSDVALAQNQLSTTQAQALDLRAQRSQLEHALAILAGKAPANFSLAPAPSNPAQTLSLPLRLPETPTGVPSQLLERRPDIAAAERRAAAANANIGVARAAYFPALTLSASGGYSSDSFVQWFDVPGRVWALGAALAQTLFDGGLRQARSDAAVAAYDAAVAQYKQTVLTGFQEVEDNLAVLRILHDETAAQEQAVQSAQLAERLALAQYRAGTSIYLNVVAAQALALSAERSLAQLHGRQLIASVALIKAVGGGWNAAQIEPPRPAPGSTGGAPNPEHPSKAS</sequence>
<name>A0A225MBZ6_9BURK</name>
<dbReference type="NCBIfam" id="TIGR01845">
    <property type="entry name" value="outer_NodT"/>
    <property type="match status" value="1"/>
</dbReference>
<evidence type="ECO:0000313" key="5">
    <source>
        <dbReference type="EMBL" id="OWT57670.1"/>
    </source>
</evidence>
<keyword evidence="3" id="KW-0175">Coiled coil</keyword>
<evidence type="ECO:0000256" key="3">
    <source>
        <dbReference type="SAM" id="Coils"/>
    </source>
</evidence>
<organism evidence="5 6">
    <name type="scientific">Candidimonas nitroreducens</name>
    <dbReference type="NCBI Taxonomy" id="683354"/>
    <lineage>
        <taxon>Bacteria</taxon>
        <taxon>Pseudomonadati</taxon>
        <taxon>Pseudomonadota</taxon>
        <taxon>Betaproteobacteria</taxon>
        <taxon>Burkholderiales</taxon>
        <taxon>Alcaligenaceae</taxon>
        <taxon>Candidimonas</taxon>
    </lineage>
</organism>
<proteinExistence type="inferred from homology"/>
<dbReference type="PANTHER" id="PTHR30203">
    <property type="entry name" value="OUTER MEMBRANE CATION EFFLUX PROTEIN"/>
    <property type="match status" value="1"/>
</dbReference>
<dbReference type="AlphaFoldDB" id="A0A225MBZ6"/>
<evidence type="ECO:0000256" key="1">
    <source>
        <dbReference type="ARBA" id="ARBA00007613"/>
    </source>
</evidence>
<comment type="similarity">
    <text evidence="1 2">Belongs to the outer membrane factor (OMF) (TC 1.B.17) family.</text>
</comment>
<dbReference type="Gene3D" id="1.20.1600.10">
    <property type="entry name" value="Outer membrane efflux proteins (OEP)"/>
    <property type="match status" value="1"/>
</dbReference>
<comment type="subcellular location">
    <subcellularLocation>
        <location evidence="2">Cell membrane</location>
        <topology evidence="2">Lipid-anchor</topology>
    </subcellularLocation>
</comment>
<dbReference type="SUPFAM" id="SSF56954">
    <property type="entry name" value="Outer membrane efflux proteins (OEP)"/>
    <property type="match status" value="1"/>
</dbReference>
<protein>
    <submittedName>
        <fullName evidence="5">RND transporter</fullName>
    </submittedName>
</protein>
<dbReference type="InterPro" id="IPR010131">
    <property type="entry name" value="MdtP/NodT-like"/>
</dbReference>
<dbReference type="Proteomes" id="UP000214603">
    <property type="component" value="Unassembled WGS sequence"/>
</dbReference>
<dbReference type="Pfam" id="PF02321">
    <property type="entry name" value="OEP"/>
    <property type="match status" value="2"/>
</dbReference>
<feature type="coiled-coil region" evidence="3">
    <location>
        <begin position="59"/>
        <end position="93"/>
    </location>
</feature>